<keyword evidence="11 17" id="KW-0472">Membrane</keyword>
<dbReference type="PROSITE" id="PS00107">
    <property type="entry name" value="PROTEIN_KINASE_ATP"/>
    <property type="match status" value="1"/>
</dbReference>
<comment type="catalytic activity">
    <reaction evidence="14">
        <text>L-seryl-[protein] + ATP = O-phospho-L-seryl-[protein] + ADP + H(+)</text>
        <dbReference type="Rhea" id="RHEA:17989"/>
        <dbReference type="Rhea" id="RHEA-COMP:9863"/>
        <dbReference type="Rhea" id="RHEA-COMP:11604"/>
        <dbReference type="ChEBI" id="CHEBI:15378"/>
        <dbReference type="ChEBI" id="CHEBI:29999"/>
        <dbReference type="ChEBI" id="CHEBI:30616"/>
        <dbReference type="ChEBI" id="CHEBI:83421"/>
        <dbReference type="ChEBI" id="CHEBI:456216"/>
    </reaction>
</comment>
<evidence type="ECO:0000256" key="6">
    <source>
        <dbReference type="ARBA" id="ARBA00022737"/>
    </source>
</evidence>
<feature type="signal peptide" evidence="18">
    <location>
        <begin position="1"/>
        <end position="26"/>
    </location>
</feature>
<evidence type="ECO:0000256" key="15">
    <source>
        <dbReference type="ARBA" id="ARBA00047951"/>
    </source>
</evidence>
<name>A0AAD4NXV9_PERFH</name>
<dbReference type="InterPro" id="IPR000719">
    <property type="entry name" value="Prot_kinase_dom"/>
</dbReference>
<dbReference type="Proteomes" id="UP001190926">
    <property type="component" value="Unassembled WGS sequence"/>
</dbReference>
<keyword evidence="22" id="KW-1185">Reference proteome</keyword>
<dbReference type="FunFam" id="1.10.510.10:FF:000129">
    <property type="entry name" value="cysteine-rich receptor-like protein kinase 10"/>
    <property type="match status" value="1"/>
</dbReference>
<feature type="domain" description="Gnk2-homologous" evidence="20">
    <location>
        <begin position="128"/>
        <end position="235"/>
    </location>
</feature>
<dbReference type="GO" id="GO:0005886">
    <property type="term" value="C:plasma membrane"/>
    <property type="evidence" value="ECO:0007669"/>
    <property type="project" value="TreeGrafter"/>
</dbReference>
<dbReference type="CDD" id="cd23509">
    <property type="entry name" value="Gnk2-like"/>
    <property type="match status" value="2"/>
</dbReference>
<evidence type="ECO:0000256" key="16">
    <source>
        <dbReference type="PROSITE-ProRule" id="PRU10141"/>
    </source>
</evidence>
<dbReference type="FunFam" id="3.30.200.20:FF:000142">
    <property type="entry name" value="Cysteine-rich receptor-like protein kinase 10"/>
    <property type="match status" value="1"/>
</dbReference>
<keyword evidence="12" id="KW-0675">Receptor</keyword>
<dbReference type="SUPFAM" id="SSF56112">
    <property type="entry name" value="Protein kinase-like (PK-like)"/>
    <property type="match status" value="1"/>
</dbReference>
<dbReference type="InterPro" id="IPR011009">
    <property type="entry name" value="Kinase-like_dom_sf"/>
</dbReference>
<keyword evidence="6" id="KW-0677">Repeat</keyword>
<dbReference type="SMART" id="SM00220">
    <property type="entry name" value="S_TKc"/>
    <property type="match status" value="1"/>
</dbReference>
<evidence type="ECO:0000256" key="8">
    <source>
        <dbReference type="ARBA" id="ARBA00022777"/>
    </source>
</evidence>
<evidence type="ECO:0000256" key="4">
    <source>
        <dbReference type="ARBA" id="ARBA00022692"/>
    </source>
</evidence>
<keyword evidence="2" id="KW-0723">Serine/threonine-protein kinase</keyword>
<dbReference type="GO" id="GO:0005524">
    <property type="term" value="F:ATP binding"/>
    <property type="evidence" value="ECO:0007669"/>
    <property type="project" value="UniProtKB-UniRule"/>
</dbReference>
<dbReference type="InterPro" id="IPR008271">
    <property type="entry name" value="Ser/Thr_kinase_AS"/>
</dbReference>
<keyword evidence="10 17" id="KW-1133">Transmembrane helix</keyword>
<organism evidence="21 22">
    <name type="scientific">Perilla frutescens var. hirtella</name>
    <name type="common">Perilla citriodora</name>
    <name type="synonym">Perilla setoyensis</name>
    <dbReference type="NCBI Taxonomy" id="608512"/>
    <lineage>
        <taxon>Eukaryota</taxon>
        <taxon>Viridiplantae</taxon>
        <taxon>Streptophyta</taxon>
        <taxon>Embryophyta</taxon>
        <taxon>Tracheophyta</taxon>
        <taxon>Spermatophyta</taxon>
        <taxon>Magnoliopsida</taxon>
        <taxon>eudicotyledons</taxon>
        <taxon>Gunneridae</taxon>
        <taxon>Pentapetalae</taxon>
        <taxon>asterids</taxon>
        <taxon>lamiids</taxon>
        <taxon>Lamiales</taxon>
        <taxon>Lamiaceae</taxon>
        <taxon>Nepetoideae</taxon>
        <taxon>Elsholtzieae</taxon>
        <taxon>Perilla</taxon>
    </lineage>
</organism>
<dbReference type="PROSITE" id="PS00108">
    <property type="entry name" value="PROTEIN_KINASE_ST"/>
    <property type="match status" value="1"/>
</dbReference>
<sequence>MAAIKTWPQLAIVYVSLTVHFASVTSQYETYVCSTNNSYLRESSYRADLNTLLASLSSNIANTGFHHSSVGEANAVALCRPDIQLSTCRGCIKIAAEDILVQCPDQYEAIIWYAYCILRYSNQPIFGTLTLDPQRILSNEVDDLRSPQVRGMLLDGLRANAANGGPLVKAAAGNRTAGFNQTIFALVQCTPDLSPENCSSCLDRAAGEIPACCDSSIGVRIYTPSCTIRYEVYNFYNLTRLQELKAVPWSLPPFSSPAAGNDGDDKIRNIIIIVVSIVALLTLGFFVGFFLRKRVKHKTTEDSKVGSEHVVVEIRTVESIQYDFEKIKAATNNFSHANTLGQGGFGIVYKGKLENGRKIAVKRLSKDSRQGDLEFKNEVLLLARLQHRNLVKLLGFTIKGIERLLVYEFVHNGSLDRFIFGCGIKCSNLDWEKRYKIIGGVARGVLYLHEDSRLQIIHRDLKASNVLLDEEMNPKISDFGLAKLVVPNENLLYASRIVGTYGYMAPEYANQGHFSIKLDVYSFGVLVLEIVSGQRNTFFQNAHDSGDLLACAWRNWREGRGADMIDRVLMGNSSGTLQLEEMLRCIHIALLCVQQNPDDRPTMAGVVLMLNSFSLSLPLPSEPGFYIHTSFSNVAASFT</sequence>
<evidence type="ECO:0000259" key="20">
    <source>
        <dbReference type="PROSITE" id="PS51473"/>
    </source>
</evidence>
<keyword evidence="8" id="KW-0418">Kinase</keyword>
<evidence type="ECO:0000256" key="17">
    <source>
        <dbReference type="SAM" id="Phobius"/>
    </source>
</evidence>
<feature type="transmembrane region" description="Helical" evidence="17">
    <location>
        <begin position="270"/>
        <end position="291"/>
    </location>
</feature>
<keyword evidence="9 16" id="KW-0067">ATP-binding</keyword>
<dbReference type="GO" id="GO:0004674">
    <property type="term" value="F:protein serine/threonine kinase activity"/>
    <property type="evidence" value="ECO:0007669"/>
    <property type="project" value="UniProtKB-KW"/>
</dbReference>
<evidence type="ECO:0000256" key="2">
    <source>
        <dbReference type="ARBA" id="ARBA00022527"/>
    </source>
</evidence>
<evidence type="ECO:0000259" key="19">
    <source>
        <dbReference type="PROSITE" id="PS50011"/>
    </source>
</evidence>
<evidence type="ECO:0000256" key="10">
    <source>
        <dbReference type="ARBA" id="ARBA00022989"/>
    </source>
</evidence>
<dbReference type="CDD" id="cd14066">
    <property type="entry name" value="STKc_IRAK"/>
    <property type="match status" value="1"/>
</dbReference>
<dbReference type="InterPro" id="IPR038408">
    <property type="entry name" value="GNK2_sf"/>
</dbReference>
<feature type="domain" description="Protein kinase" evidence="19">
    <location>
        <begin position="334"/>
        <end position="590"/>
    </location>
</feature>
<comment type="caution">
    <text evidence="21">The sequence shown here is derived from an EMBL/GenBank/DDBJ whole genome shotgun (WGS) entry which is preliminary data.</text>
</comment>
<dbReference type="Gene3D" id="1.10.510.10">
    <property type="entry name" value="Transferase(Phosphotransferase) domain 1"/>
    <property type="match status" value="1"/>
</dbReference>
<dbReference type="PANTHER" id="PTHR27002:SF1073">
    <property type="entry name" value="CYSTEINE-RICH RECEPTOR-LIKE PROTEIN KINASE 29"/>
    <property type="match status" value="1"/>
</dbReference>
<dbReference type="InterPro" id="IPR017441">
    <property type="entry name" value="Protein_kinase_ATP_BS"/>
</dbReference>
<dbReference type="GO" id="GO:0006950">
    <property type="term" value="P:response to stress"/>
    <property type="evidence" value="ECO:0007669"/>
    <property type="project" value="UniProtKB-ARBA"/>
</dbReference>
<dbReference type="Pfam" id="PF00069">
    <property type="entry name" value="Pkinase"/>
    <property type="match status" value="1"/>
</dbReference>
<dbReference type="PANTHER" id="PTHR27002">
    <property type="entry name" value="RECEPTOR-LIKE SERINE/THREONINE-PROTEIN KINASE SD1-8"/>
    <property type="match status" value="1"/>
</dbReference>
<dbReference type="PROSITE" id="PS51473">
    <property type="entry name" value="GNK2"/>
    <property type="match status" value="2"/>
</dbReference>
<evidence type="ECO:0000256" key="18">
    <source>
        <dbReference type="SAM" id="SignalP"/>
    </source>
</evidence>
<evidence type="ECO:0000256" key="1">
    <source>
        <dbReference type="ARBA" id="ARBA00004167"/>
    </source>
</evidence>
<evidence type="ECO:0000256" key="3">
    <source>
        <dbReference type="ARBA" id="ARBA00022679"/>
    </source>
</evidence>
<reference evidence="21 22" key="1">
    <citation type="journal article" date="2021" name="Nat. Commun.">
        <title>Incipient diploidization of the medicinal plant Perilla within 10,000 years.</title>
        <authorList>
            <person name="Zhang Y."/>
            <person name="Shen Q."/>
            <person name="Leng L."/>
            <person name="Zhang D."/>
            <person name="Chen S."/>
            <person name="Shi Y."/>
            <person name="Ning Z."/>
            <person name="Chen S."/>
        </authorList>
    </citation>
    <scope>NUCLEOTIDE SEQUENCE [LARGE SCALE GENOMIC DNA]</scope>
    <source>
        <strain evidence="22">cv. PC099</strain>
    </source>
</reference>
<feature type="domain" description="Gnk2-homologous" evidence="20">
    <location>
        <begin position="27"/>
        <end position="125"/>
    </location>
</feature>
<dbReference type="AlphaFoldDB" id="A0AAD4NXV9"/>
<evidence type="ECO:0000256" key="7">
    <source>
        <dbReference type="ARBA" id="ARBA00022741"/>
    </source>
</evidence>
<evidence type="ECO:0000256" key="5">
    <source>
        <dbReference type="ARBA" id="ARBA00022729"/>
    </source>
</evidence>
<keyword evidence="3" id="KW-0808">Transferase</keyword>
<feature type="binding site" evidence="16">
    <location>
        <position position="362"/>
    </location>
    <ligand>
        <name>ATP</name>
        <dbReference type="ChEBI" id="CHEBI:30616"/>
    </ligand>
</feature>
<keyword evidence="4 17" id="KW-0812">Transmembrane</keyword>
<dbReference type="InterPro" id="IPR002902">
    <property type="entry name" value="GNK2"/>
</dbReference>
<comment type="subcellular location">
    <subcellularLocation>
        <location evidence="1">Membrane</location>
        <topology evidence="1">Single-pass membrane protein</topology>
    </subcellularLocation>
</comment>
<keyword evidence="5 18" id="KW-0732">Signal</keyword>
<evidence type="ECO:0000256" key="12">
    <source>
        <dbReference type="ARBA" id="ARBA00023170"/>
    </source>
</evidence>
<comment type="catalytic activity">
    <reaction evidence="15">
        <text>L-threonyl-[protein] + ATP = O-phospho-L-threonyl-[protein] + ADP + H(+)</text>
        <dbReference type="Rhea" id="RHEA:46608"/>
        <dbReference type="Rhea" id="RHEA-COMP:11060"/>
        <dbReference type="Rhea" id="RHEA-COMP:11605"/>
        <dbReference type="ChEBI" id="CHEBI:15378"/>
        <dbReference type="ChEBI" id="CHEBI:30013"/>
        <dbReference type="ChEBI" id="CHEBI:30616"/>
        <dbReference type="ChEBI" id="CHEBI:61977"/>
        <dbReference type="ChEBI" id="CHEBI:456216"/>
    </reaction>
</comment>
<proteinExistence type="predicted"/>
<gene>
    <name evidence="21" type="ORF">C2S53_002221</name>
</gene>
<keyword evidence="13" id="KW-0325">Glycoprotein</keyword>
<evidence type="ECO:0000256" key="9">
    <source>
        <dbReference type="ARBA" id="ARBA00022840"/>
    </source>
</evidence>
<feature type="chain" id="PRO_5041990420" evidence="18">
    <location>
        <begin position="27"/>
        <end position="639"/>
    </location>
</feature>
<dbReference type="Pfam" id="PF01657">
    <property type="entry name" value="Stress-antifung"/>
    <property type="match status" value="2"/>
</dbReference>
<dbReference type="EMBL" id="SDAM02029553">
    <property type="protein sequence ID" value="KAH6756533.1"/>
    <property type="molecule type" value="Genomic_DNA"/>
</dbReference>
<dbReference type="PROSITE" id="PS50011">
    <property type="entry name" value="PROTEIN_KINASE_DOM"/>
    <property type="match status" value="1"/>
</dbReference>
<accession>A0AAD4NXV9</accession>
<evidence type="ECO:0000256" key="13">
    <source>
        <dbReference type="ARBA" id="ARBA00023180"/>
    </source>
</evidence>
<evidence type="ECO:0000313" key="21">
    <source>
        <dbReference type="EMBL" id="KAH6756533.1"/>
    </source>
</evidence>
<protein>
    <submittedName>
        <fullName evidence="21">Uncharacterized protein</fullName>
    </submittedName>
</protein>
<evidence type="ECO:0000256" key="14">
    <source>
        <dbReference type="ARBA" id="ARBA00047558"/>
    </source>
</evidence>
<evidence type="ECO:0000256" key="11">
    <source>
        <dbReference type="ARBA" id="ARBA00023136"/>
    </source>
</evidence>
<dbReference type="Gene3D" id="3.30.200.20">
    <property type="entry name" value="Phosphorylase Kinase, domain 1"/>
    <property type="match status" value="1"/>
</dbReference>
<keyword evidence="7 16" id="KW-0547">Nucleotide-binding</keyword>
<dbReference type="Gene3D" id="3.30.430.20">
    <property type="entry name" value="Gnk2 domain, C-X8-C-X2-C motif"/>
    <property type="match status" value="2"/>
</dbReference>
<evidence type="ECO:0000313" key="22">
    <source>
        <dbReference type="Proteomes" id="UP001190926"/>
    </source>
</evidence>